<keyword evidence="5" id="KW-0812">Transmembrane</keyword>
<evidence type="ECO:0000256" key="16">
    <source>
        <dbReference type="SAM" id="Coils"/>
    </source>
</evidence>
<evidence type="ECO:0000256" key="15">
    <source>
        <dbReference type="ARBA" id="ARBA00023180"/>
    </source>
</evidence>
<evidence type="ECO:0000256" key="4">
    <source>
        <dbReference type="ARBA" id="ARBA00022679"/>
    </source>
</evidence>
<evidence type="ECO:0000256" key="13">
    <source>
        <dbReference type="ARBA" id="ARBA00023157"/>
    </source>
</evidence>
<evidence type="ECO:0000256" key="17">
    <source>
        <dbReference type="SAM" id="MobiDB-lite"/>
    </source>
</evidence>
<comment type="caution">
    <text evidence="19">The sequence shown here is derived from an EMBL/GenBank/DDBJ whole genome shotgun (WGS) entry which is preliminary data.</text>
</comment>
<evidence type="ECO:0000256" key="10">
    <source>
        <dbReference type="ARBA" id="ARBA00022989"/>
    </source>
</evidence>
<evidence type="ECO:0000313" key="20">
    <source>
        <dbReference type="Proteomes" id="UP001470230"/>
    </source>
</evidence>
<keyword evidence="10" id="KW-1133">Transmembrane helix</keyword>
<evidence type="ECO:0000256" key="5">
    <source>
        <dbReference type="ARBA" id="ARBA00022692"/>
    </source>
</evidence>
<comment type="subcellular location">
    <subcellularLocation>
        <location evidence="1">Cell membrane</location>
        <topology evidence="1">Single-pass type I membrane protein</topology>
    </subcellularLocation>
</comment>
<evidence type="ECO:0000313" key="19">
    <source>
        <dbReference type="EMBL" id="KAK8843045.1"/>
    </source>
</evidence>
<feature type="region of interest" description="Disordered" evidence="17">
    <location>
        <begin position="657"/>
        <end position="678"/>
    </location>
</feature>
<evidence type="ECO:0000256" key="7">
    <source>
        <dbReference type="ARBA" id="ARBA00022741"/>
    </source>
</evidence>
<keyword evidence="16" id="KW-0175">Coiled coil</keyword>
<feature type="region of interest" description="Disordered" evidence="17">
    <location>
        <begin position="563"/>
        <end position="609"/>
    </location>
</feature>
<accession>A0ABR2H9Y1</accession>
<dbReference type="Proteomes" id="UP001470230">
    <property type="component" value="Unassembled WGS sequence"/>
</dbReference>
<keyword evidence="4" id="KW-0808">Transferase</keyword>
<feature type="compositionally biased region" description="Low complexity" evidence="17">
    <location>
        <begin position="588"/>
        <end position="599"/>
    </location>
</feature>
<dbReference type="Pfam" id="PF12810">
    <property type="entry name" value="ALK_LTK_GRD"/>
    <property type="match status" value="1"/>
</dbReference>
<feature type="compositionally biased region" description="Low complexity" evidence="17">
    <location>
        <begin position="657"/>
        <end position="669"/>
    </location>
</feature>
<keyword evidence="12" id="KW-0829">Tyrosine-protein kinase</keyword>
<keyword evidence="13" id="KW-1015">Disulfide bond</keyword>
<evidence type="ECO:0000259" key="18">
    <source>
        <dbReference type="Pfam" id="PF12810"/>
    </source>
</evidence>
<keyword evidence="8" id="KW-0418">Kinase</keyword>
<evidence type="ECO:0000256" key="8">
    <source>
        <dbReference type="ARBA" id="ARBA00022777"/>
    </source>
</evidence>
<feature type="domain" description="ALK/LTK-like glycine-rich" evidence="18">
    <location>
        <begin position="516"/>
        <end position="790"/>
    </location>
</feature>
<keyword evidence="20" id="KW-1185">Reference proteome</keyword>
<keyword evidence="7" id="KW-0547">Nucleotide-binding</keyword>
<dbReference type="InterPro" id="IPR055163">
    <property type="entry name" value="ALK/LTK-like_GRD"/>
</dbReference>
<organism evidence="19 20">
    <name type="scientific">Tritrichomonas musculus</name>
    <dbReference type="NCBI Taxonomy" id="1915356"/>
    <lineage>
        <taxon>Eukaryota</taxon>
        <taxon>Metamonada</taxon>
        <taxon>Parabasalia</taxon>
        <taxon>Tritrichomonadida</taxon>
        <taxon>Tritrichomonadidae</taxon>
        <taxon>Tritrichomonas</taxon>
    </lineage>
</organism>
<keyword evidence="11" id="KW-0472">Membrane</keyword>
<proteinExistence type="predicted"/>
<dbReference type="EC" id="2.7.10.1" evidence="2"/>
<gene>
    <name evidence="19" type="ORF">M9Y10_025233</name>
</gene>
<evidence type="ECO:0000256" key="14">
    <source>
        <dbReference type="ARBA" id="ARBA00023170"/>
    </source>
</evidence>
<evidence type="ECO:0000256" key="11">
    <source>
        <dbReference type="ARBA" id="ARBA00023136"/>
    </source>
</evidence>
<name>A0ABR2H9Y1_9EUKA</name>
<evidence type="ECO:0000256" key="6">
    <source>
        <dbReference type="ARBA" id="ARBA00022729"/>
    </source>
</evidence>
<keyword evidence="14" id="KW-0675">Receptor</keyword>
<keyword evidence="6" id="KW-0732">Signal</keyword>
<keyword evidence="9" id="KW-0067">ATP-binding</keyword>
<evidence type="ECO:0000256" key="1">
    <source>
        <dbReference type="ARBA" id="ARBA00004251"/>
    </source>
</evidence>
<evidence type="ECO:0000256" key="3">
    <source>
        <dbReference type="ARBA" id="ARBA00022475"/>
    </source>
</evidence>
<dbReference type="EMBL" id="JAPFFF010000036">
    <property type="protein sequence ID" value="KAK8843045.1"/>
    <property type="molecule type" value="Genomic_DNA"/>
</dbReference>
<sequence>MSEFCSQNFDKGHNSDINDDYDFEKDDLVTFQHNSKNINFYYSQLTKYSKHIREKYLFSDAINRLPLELDQLQEETQLLPENVALFFQLLERNYELNEGMTLKYNQCVDLLQICNFFEVRKLSSKIKRYIKSHDIEVDFILQMLEYDLQKGKVINDNRLEISEEIENVLSSKINECFSNEKFKELPIQIIYRVINKSSPTEINSNKLFDIIMTSLSKFCVLLQFLDLQKLSEDRLEELCKMHSKSDGSTQHCFDYLKCNLSLLNEINSRKKNLEEMNDEQRNLIKDLETKISSLESQLSESKELNKEQQSKVSDLEASLRKHFDESEKVNAQIQDKLNASEKVNTQLQSQLDDSKKQISEQQSKMKDLEELLKKQFSEQLQNHINYSKELEGQVNLLKKQLNGLFLIEGQIAASVENGLFINAEINLKTKNSKLDTSRSKVIVSTSDVKCLGSEAYENGEPVTSLHMKTSFARKPGTYYVRCIVFNSEGESNEIVSNSVTTSGILTFEYREKKAAKISLPQGKYKLEVWGAKGGDSTGNGDGGYSRGILSLDKDETVYVFVGEKGRQSNSPDGSATEGGFPDGGGTKTGHWSSSYPTVPGTGGGSTSIRIGSDTDYFRVIVAGGGGGASGCAQSVNPGGFGGGQNGGNCYHRGALQSQGAGTQTGSTSGLGDGRHGDPGRFGSGATGKYCQGRDSGGGGGGGWYGGGGGGYGYYVYCSSGGGGSGWTFTDSSLKAFQSGDPSNASKFALSSAYYLTDTACAGGNEEFPRPDGNGNERGHDGHGYAKITLL</sequence>
<evidence type="ECO:0000256" key="12">
    <source>
        <dbReference type="ARBA" id="ARBA00023137"/>
    </source>
</evidence>
<evidence type="ECO:0000256" key="2">
    <source>
        <dbReference type="ARBA" id="ARBA00011902"/>
    </source>
</evidence>
<protein>
    <recommendedName>
        <fullName evidence="2">receptor protein-tyrosine kinase</fullName>
        <ecNumber evidence="2">2.7.10.1</ecNumber>
    </recommendedName>
</protein>
<evidence type="ECO:0000256" key="9">
    <source>
        <dbReference type="ARBA" id="ARBA00022840"/>
    </source>
</evidence>
<reference evidence="19 20" key="1">
    <citation type="submission" date="2024-04" db="EMBL/GenBank/DDBJ databases">
        <title>Tritrichomonas musculus Genome.</title>
        <authorList>
            <person name="Alves-Ferreira E."/>
            <person name="Grigg M."/>
            <person name="Lorenzi H."/>
            <person name="Galac M."/>
        </authorList>
    </citation>
    <scope>NUCLEOTIDE SEQUENCE [LARGE SCALE GENOMIC DNA]</scope>
    <source>
        <strain evidence="19 20">EAF2021</strain>
    </source>
</reference>
<keyword evidence="15" id="KW-0325">Glycoprotein</keyword>
<feature type="coiled-coil region" evidence="16">
    <location>
        <begin position="259"/>
        <end position="378"/>
    </location>
</feature>
<keyword evidence="3" id="KW-1003">Cell membrane</keyword>